<dbReference type="EMBL" id="CBSZ010000187">
    <property type="protein sequence ID" value="CDH24356.1"/>
    <property type="molecule type" value="Genomic_DNA"/>
</dbReference>
<dbReference type="HOGENOM" id="CLU_134299_1_0_6"/>
<reference evidence="1" key="1">
    <citation type="submission" date="2013-07" db="EMBL/GenBank/DDBJ databases">
        <title>Sub-species coevolution in mutualistic symbiosis.</title>
        <authorList>
            <person name="Murfin K."/>
            <person name="Klassen J."/>
            <person name="Lee M."/>
            <person name="Forst S."/>
            <person name="Stock P."/>
            <person name="Goodrich-Blair H."/>
        </authorList>
    </citation>
    <scope>NUCLEOTIDE SEQUENCE [LARGE SCALE GENOMIC DNA]</scope>
    <source>
        <strain evidence="1">Kraussei Becker Underwood</strain>
    </source>
</reference>
<dbReference type="InterPro" id="IPR004195">
    <property type="entry name" value="Head_decoration_D"/>
</dbReference>
<protein>
    <recommendedName>
        <fullName evidence="2">Head decoration protein</fullName>
    </recommendedName>
</protein>
<evidence type="ECO:0000313" key="1">
    <source>
        <dbReference type="EMBL" id="CDH24356.1"/>
    </source>
</evidence>
<comment type="caution">
    <text evidence="1">The sequence shown here is derived from an EMBL/GenBank/DDBJ whole genome shotgun (WGS) entry which is preliminary data.</text>
</comment>
<evidence type="ECO:0008006" key="2">
    <source>
        <dbReference type="Google" id="ProtNLM"/>
    </source>
</evidence>
<dbReference type="Proteomes" id="UP000028493">
    <property type="component" value="Unassembled WGS sequence"/>
</dbReference>
<dbReference type="AlphaFoldDB" id="A0A077PUA0"/>
<dbReference type="RefSeq" id="WP_038196689.1">
    <property type="nucleotide sequence ID" value="NZ_CAWLXS010000260.1"/>
</dbReference>
<dbReference type="Pfam" id="PF02924">
    <property type="entry name" value="HDPD"/>
    <property type="match status" value="1"/>
</dbReference>
<organism evidence="1">
    <name type="scientific">Xenorhabdus bovienii str. kraussei Becker Underwood</name>
    <dbReference type="NCBI Taxonomy" id="1398204"/>
    <lineage>
        <taxon>Bacteria</taxon>
        <taxon>Pseudomonadati</taxon>
        <taxon>Pseudomonadota</taxon>
        <taxon>Gammaproteobacteria</taxon>
        <taxon>Enterobacterales</taxon>
        <taxon>Morganellaceae</taxon>
        <taxon>Xenorhabdus</taxon>
    </lineage>
</organism>
<gene>
    <name evidence="1" type="ORF">XBKB1_2670007</name>
</gene>
<proteinExistence type="predicted"/>
<sequence length="130" mass="14077">MENLSQNPFQPGMTQAVFSPDQLISGPLQIVTDSVTIAKAGILKRGTVLGVITATGEYVVSKKGADNGSQIPSAILVDNVDTTADSVTGGVYLMGEFNHHWVIFDESWTLPELKAQLRHFSIFLRDSEQA</sequence>
<accession>A0A077PUA0</accession>
<dbReference type="Gene3D" id="2.40.300.10">
    <property type="entry name" value="Head decoration protein D"/>
    <property type="match status" value="1"/>
</dbReference>
<name>A0A077PUA0_XENBV</name>